<dbReference type="CDD" id="cd00090">
    <property type="entry name" value="HTH_ARSR"/>
    <property type="match status" value="1"/>
</dbReference>
<dbReference type="InterPro" id="IPR011008">
    <property type="entry name" value="Dimeric_a/b-barrel"/>
</dbReference>
<comment type="caution">
    <text evidence="5">The sequence shown here is derived from an EMBL/GenBank/DDBJ whole genome shotgun (WGS) entry which is preliminary data.</text>
</comment>
<dbReference type="Gene3D" id="3.30.70.920">
    <property type="match status" value="1"/>
</dbReference>
<protein>
    <submittedName>
        <fullName evidence="5">Lrp/AsnC family transcriptional regulator</fullName>
    </submittedName>
</protein>
<accession>A0A7V1PVH4</accession>
<dbReference type="EMBL" id="DRLD01000222">
    <property type="protein sequence ID" value="HED10622.1"/>
    <property type="molecule type" value="Genomic_DNA"/>
</dbReference>
<name>A0A7V1PVH4_CALAY</name>
<dbReference type="InterPro" id="IPR036390">
    <property type="entry name" value="WH_DNA-bd_sf"/>
</dbReference>
<dbReference type="SUPFAM" id="SSF46785">
    <property type="entry name" value="Winged helix' DNA-binding domain"/>
    <property type="match status" value="1"/>
</dbReference>
<dbReference type="InterPro" id="IPR036388">
    <property type="entry name" value="WH-like_DNA-bd_sf"/>
</dbReference>
<feature type="domain" description="HTH asnC-type" evidence="4">
    <location>
        <begin position="4"/>
        <end position="65"/>
    </location>
</feature>
<dbReference type="PRINTS" id="PR00033">
    <property type="entry name" value="HTHASNC"/>
</dbReference>
<keyword evidence="3" id="KW-0804">Transcription</keyword>
<reference evidence="5" key="1">
    <citation type="journal article" date="2020" name="mSystems">
        <title>Genome- and Community-Level Interaction Insights into Carbon Utilization and Element Cycling Functions of Hydrothermarchaeota in Hydrothermal Sediment.</title>
        <authorList>
            <person name="Zhou Z."/>
            <person name="Liu Y."/>
            <person name="Xu W."/>
            <person name="Pan J."/>
            <person name="Luo Z.H."/>
            <person name="Li M."/>
        </authorList>
    </citation>
    <scope>NUCLEOTIDE SEQUENCE [LARGE SCALE GENOMIC DNA]</scope>
    <source>
        <strain evidence="5">HyVt-456</strain>
    </source>
</reference>
<sequence>MRIMDEIDLELLSVLQKQGRMKRNELAEKVGLTTPAVSERMRKMQEKGIIKNYAAIADPLSLQLDMAAFIFVTSESSQYYREIITHAEQEPEILECHAITGDGSHILKVRTKNTAALERLLARIQAWKGVIRTRTNIVLSSYKESSALPLNHLKPKQEDK</sequence>
<dbReference type="PANTHER" id="PTHR30154:SF53">
    <property type="entry name" value="HTH-TYPE TRANSCRIPTIONAL REGULATOR LRPC"/>
    <property type="match status" value="1"/>
</dbReference>
<dbReference type="PANTHER" id="PTHR30154">
    <property type="entry name" value="LEUCINE-RESPONSIVE REGULATORY PROTEIN"/>
    <property type="match status" value="1"/>
</dbReference>
<dbReference type="SUPFAM" id="SSF54909">
    <property type="entry name" value="Dimeric alpha+beta barrel"/>
    <property type="match status" value="1"/>
</dbReference>
<evidence type="ECO:0000256" key="3">
    <source>
        <dbReference type="ARBA" id="ARBA00023163"/>
    </source>
</evidence>
<dbReference type="Pfam" id="PF13412">
    <property type="entry name" value="HTH_24"/>
    <property type="match status" value="1"/>
</dbReference>
<dbReference type="PROSITE" id="PS50956">
    <property type="entry name" value="HTH_ASNC_2"/>
    <property type="match status" value="1"/>
</dbReference>
<evidence type="ECO:0000259" key="4">
    <source>
        <dbReference type="PROSITE" id="PS50956"/>
    </source>
</evidence>
<dbReference type="Gene3D" id="1.10.10.10">
    <property type="entry name" value="Winged helix-like DNA-binding domain superfamily/Winged helix DNA-binding domain"/>
    <property type="match status" value="1"/>
</dbReference>
<dbReference type="GO" id="GO:0043200">
    <property type="term" value="P:response to amino acid"/>
    <property type="evidence" value="ECO:0007669"/>
    <property type="project" value="TreeGrafter"/>
</dbReference>
<dbReference type="GO" id="GO:0043565">
    <property type="term" value="F:sequence-specific DNA binding"/>
    <property type="evidence" value="ECO:0007669"/>
    <property type="project" value="InterPro"/>
</dbReference>
<keyword evidence="2" id="KW-0238">DNA-binding</keyword>
<dbReference type="AlphaFoldDB" id="A0A7V1PVH4"/>
<gene>
    <name evidence="5" type="ORF">ENJ10_08025</name>
</gene>
<dbReference type="Pfam" id="PF01037">
    <property type="entry name" value="AsnC_trans_reg"/>
    <property type="match status" value="1"/>
</dbReference>
<keyword evidence="1" id="KW-0805">Transcription regulation</keyword>
<evidence type="ECO:0000256" key="2">
    <source>
        <dbReference type="ARBA" id="ARBA00023125"/>
    </source>
</evidence>
<proteinExistence type="predicted"/>
<dbReference type="SMART" id="SM00344">
    <property type="entry name" value="HTH_ASNC"/>
    <property type="match status" value="1"/>
</dbReference>
<evidence type="ECO:0000256" key="1">
    <source>
        <dbReference type="ARBA" id="ARBA00023015"/>
    </source>
</evidence>
<dbReference type="Proteomes" id="UP000886005">
    <property type="component" value="Unassembled WGS sequence"/>
</dbReference>
<evidence type="ECO:0000313" key="5">
    <source>
        <dbReference type="EMBL" id="HED10622.1"/>
    </source>
</evidence>
<dbReference type="InterPro" id="IPR019888">
    <property type="entry name" value="Tscrpt_reg_AsnC-like"/>
</dbReference>
<dbReference type="InterPro" id="IPR011991">
    <property type="entry name" value="ArsR-like_HTH"/>
</dbReference>
<organism evidence="5">
    <name type="scientific">Caldithrix abyssi</name>
    <dbReference type="NCBI Taxonomy" id="187145"/>
    <lineage>
        <taxon>Bacteria</taxon>
        <taxon>Pseudomonadati</taxon>
        <taxon>Calditrichota</taxon>
        <taxon>Calditrichia</taxon>
        <taxon>Calditrichales</taxon>
        <taxon>Calditrichaceae</taxon>
        <taxon>Caldithrix</taxon>
    </lineage>
</organism>
<dbReference type="InterPro" id="IPR000485">
    <property type="entry name" value="AsnC-type_HTH_dom"/>
</dbReference>
<dbReference type="GO" id="GO:0005829">
    <property type="term" value="C:cytosol"/>
    <property type="evidence" value="ECO:0007669"/>
    <property type="project" value="TreeGrafter"/>
</dbReference>
<dbReference type="InterPro" id="IPR019887">
    <property type="entry name" value="Tscrpt_reg_AsnC/Lrp_C"/>
</dbReference>
<dbReference type="GO" id="GO:0006355">
    <property type="term" value="P:regulation of DNA-templated transcription"/>
    <property type="evidence" value="ECO:0007669"/>
    <property type="project" value="UniProtKB-ARBA"/>
</dbReference>